<dbReference type="Gene3D" id="1.10.150.870">
    <property type="match status" value="1"/>
</dbReference>
<dbReference type="InterPro" id="IPR040982">
    <property type="entry name" value="DNA_pol3_finger"/>
</dbReference>
<keyword evidence="5 13" id="KW-0963">Cytoplasm</keyword>
<evidence type="ECO:0000256" key="2">
    <source>
        <dbReference type="ARBA" id="ARBA00007391"/>
    </source>
</evidence>
<proteinExistence type="inferred from homology"/>
<dbReference type="HAMAP" id="MF_01902">
    <property type="entry name" value="DNApol_error_prone"/>
    <property type="match status" value="1"/>
</dbReference>
<evidence type="ECO:0000256" key="7">
    <source>
        <dbReference type="ARBA" id="ARBA00022695"/>
    </source>
</evidence>
<dbReference type="GO" id="GO:0003887">
    <property type="term" value="F:DNA-directed DNA polymerase activity"/>
    <property type="evidence" value="ECO:0007669"/>
    <property type="project" value="UniProtKB-EC"/>
</dbReference>
<evidence type="ECO:0000256" key="12">
    <source>
        <dbReference type="ARBA" id="ARBA00049244"/>
    </source>
</evidence>
<dbReference type="InterPro" id="IPR004013">
    <property type="entry name" value="PHP_dom"/>
</dbReference>
<reference evidence="15 16" key="1">
    <citation type="submission" date="2013-03" db="EMBL/GenBank/DDBJ databases">
        <title>Salinisphaera dokdonensis CL-ES53 Genome Sequencing.</title>
        <authorList>
            <person name="Li C."/>
            <person name="Lai Q."/>
            <person name="Shao Z."/>
        </authorList>
    </citation>
    <scope>NUCLEOTIDE SEQUENCE [LARGE SCALE GENOMIC DNA]</scope>
    <source>
        <strain evidence="15 16">CL-ES53</strain>
    </source>
</reference>
<dbReference type="EC" id="2.7.7.7" evidence="3 13"/>
<dbReference type="InterPro" id="IPR016195">
    <property type="entry name" value="Pol/histidinol_Pase-like"/>
</dbReference>
<dbReference type="InterPro" id="IPR011708">
    <property type="entry name" value="DNA_pol3_alpha_NTPase_dom"/>
</dbReference>
<sequence length="1044" mass="115809">MTTDEDSPAPPGYAELCCVSGFSFQRGASTPEELVTRAAELGYAAIAITDECSLAGAVRALQAAERSGIPLILGSRFQLANGITLVVLVRNRPGYTRLCQLITTARRRAHKGSYALDLADLQAATLDDCHLLVLPDYDSPPTAALCDVLGWLASAYPRHAHIALALHRQARDDSHQRRLAALRAQYGLPLVAVGDVHMHRRARRALQDIFTALRMGRTVATAGQTLFANGERYLRPLSTLTAIYPAEALATSVRIATDCHFNLRDIRYDYPAELVPAGQSAQSHLRALVEQGSRKRWPNGPSATVRGQIERELELIAEKNYPHYFLTVHDIVAHARSRGILCQGRGSAANSVVCFCLEITEVDPVRHDMLFERFISRERNEPPDIDVDFEHERREEVIQYIYAKYGRRRAALAATVIHYRPRSAMRDIGRAMGLSVDQIDTLARAMSRRSDDGTLADQLEERGIDIDEQQLTRILVLVDTLIGFPRHLSQHVGGFVLSEAPLEELVPVENAAMPERTIIQWDKDDLEAVGLMKIDVLALGMLSCIRRCFDLVSACHGRQLTMASIPGKDKPTYDMASNADTIGVFQIESRAQMSMLPRLKPRTFFDLVIEVAIVRPGPIQGGMVHPYLERRDNPQRVSYPSDALRGVLERTLGVPIFQEQVMKIAMVAANFTPGEADGLRRSMAAWKKKGGLEPWRERLRSGMAANGYNEDFADRIFEQIKGFGSYGFPESHAVSFALLVYVSAYLKCHYPAAFTAALLNSQPMGFYAPAQLVGDARRHGVVVREPDVCYSDWDCTLEPLDDVTATAHNRFALRLGLRLVKGLAPDTAARVVTARGQRPFRNVADLVTRGTLERRARDALARADALRSLAGHRHEAQWQIAATKVHQDLFADLEAPEEPVDLPAPDEGTDVVADYASLALTLRRHPLALLREQLQREGVLTATDFGRLADKQTAHVAGLVTIRQRPGSAKGTTFVTLEDETGPINLVIWPTLFKRYRVAVTSARLLRVFGQMQRAGPVTHCVARHIIDDSHRLGGLSTRSRDFH</sequence>
<evidence type="ECO:0000256" key="13">
    <source>
        <dbReference type="HAMAP-Rule" id="MF_01902"/>
    </source>
</evidence>
<comment type="similarity">
    <text evidence="2 13">Belongs to the DNA polymerase type-C family. DnaE2 subfamily.</text>
</comment>
<dbReference type="PANTHER" id="PTHR32294">
    <property type="entry name" value="DNA POLYMERASE III SUBUNIT ALPHA"/>
    <property type="match status" value="1"/>
</dbReference>
<evidence type="ECO:0000256" key="1">
    <source>
        <dbReference type="ARBA" id="ARBA00004496"/>
    </source>
</evidence>
<accession>A0ABV2B3V4</accession>
<evidence type="ECO:0000259" key="14">
    <source>
        <dbReference type="SMART" id="SM00481"/>
    </source>
</evidence>
<keyword evidence="6 13" id="KW-0808">Transferase</keyword>
<dbReference type="CDD" id="cd04485">
    <property type="entry name" value="DnaE_OBF"/>
    <property type="match status" value="1"/>
</dbReference>
<keyword evidence="11 13" id="KW-0234">DNA repair</keyword>
<dbReference type="InterPro" id="IPR029460">
    <property type="entry name" value="DNAPol_HHH"/>
</dbReference>
<feature type="domain" description="Polymerase/histidinol phosphatase N-terminal" evidence="14">
    <location>
        <begin position="14"/>
        <end position="81"/>
    </location>
</feature>
<dbReference type="Pfam" id="PF02811">
    <property type="entry name" value="PHP"/>
    <property type="match status" value="1"/>
</dbReference>
<dbReference type="Pfam" id="PF07733">
    <property type="entry name" value="DNA_pol3_alpha"/>
    <property type="match status" value="1"/>
</dbReference>
<protein>
    <recommendedName>
        <fullName evidence="4 13">Error-prone DNA polymerase</fullName>
        <ecNumber evidence="3 13">2.7.7.7</ecNumber>
    </recommendedName>
</protein>
<evidence type="ECO:0000313" key="16">
    <source>
        <dbReference type="Proteomes" id="UP001460888"/>
    </source>
</evidence>
<dbReference type="SUPFAM" id="SSF89550">
    <property type="entry name" value="PHP domain-like"/>
    <property type="match status" value="1"/>
</dbReference>
<keyword evidence="7 13" id="KW-0548">Nucleotidyltransferase</keyword>
<gene>
    <name evidence="13 15" type="primary">dnaE2</name>
    <name evidence="15" type="ORF">SADO_12623</name>
</gene>
<evidence type="ECO:0000256" key="11">
    <source>
        <dbReference type="ARBA" id="ARBA00023204"/>
    </source>
</evidence>
<comment type="caution">
    <text evidence="15">The sequence shown here is derived from an EMBL/GenBank/DDBJ whole genome shotgun (WGS) entry which is preliminary data.</text>
</comment>
<dbReference type="NCBIfam" id="TIGR00594">
    <property type="entry name" value="polc"/>
    <property type="match status" value="1"/>
</dbReference>
<evidence type="ECO:0000256" key="4">
    <source>
        <dbReference type="ARBA" id="ARBA00017273"/>
    </source>
</evidence>
<dbReference type="NCBIfam" id="NF004225">
    <property type="entry name" value="PRK05672.1"/>
    <property type="match status" value="1"/>
</dbReference>
<evidence type="ECO:0000256" key="5">
    <source>
        <dbReference type="ARBA" id="ARBA00022490"/>
    </source>
</evidence>
<evidence type="ECO:0000256" key="9">
    <source>
        <dbReference type="ARBA" id="ARBA00022763"/>
    </source>
</evidence>
<dbReference type="CDD" id="cd07434">
    <property type="entry name" value="PHP_PolIIIA_DnaE2"/>
    <property type="match status" value="1"/>
</dbReference>
<comment type="function">
    <text evidence="13">DNA polymerase involved in damage-induced mutagenesis and translesion synthesis (TLS). It is not the major replicative DNA polymerase.</text>
</comment>
<dbReference type="Pfam" id="PF17657">
    <property type="entry name" value="DNA_pol3_finger"/>
    <property type="match status" value="1"/>
</dbReference>
<keyword evidence="8 13" id="KW-0235">DNA replication</keyword>
<keyword evidence="10 13" id="KW-0239">DNA-directed DNA polymerase</keyword>
<dbReference type="RefSeq" id="WP_353111994.1">
    <property type="nucleotide sequence ID" value="NZ_APND01000004.1"/>
</dbReference>
<evidence type="ECO:0000256" key="10">
    <source>
        <dbReference type="ARBA" id="ARBA00022932"/>
    </source>
</evidence>
<dbReference type="PANTHER" id="PTHR32294:SF4">
    <property type="entry name" value="ERROR-PRONE DNA POLYMERASE"/>
    <property type="match status" value="1"/>
</dbReference>
<dbReference type="InterPro" id="IPR004805">
    <property type="entry name" value="DnaE2/DnaE/PolC"/>
</dbReference>
<name>A0ABV2B3V4_9GAMM</name>
<dbReference type="SMART" id="SM00481">
    <property type="entry name" value="POLIIIAc"/>
    <property type="match status" value="1"/>
</dbReference>
<evidence type="ECO:0000256" key="3">
    <source>
        <dbReference type="ARBA" id="ARBA00012417"/>
    </source>
</evidence>
<comment type="subcellular location">
    <subcellularLocation>
        <location evidence="1 13">Cytoplasm</location>
    </subcellularLocation>
</comment>
<evidence type="ECO:0000256" key="6">
    <source>
        <dbReference type="ARBA" id="ARBA00022679"/>
    </source>
</evidence>
<comment type="catalytic activity">
    <reaction evidence="12 13">
        <text>DNA(n) + a 2'-deoxyribonucleoside 5'-triphosphate = DNA(n+1) + diphosphate</text>
        <dbReference type="Rhea" id="RHEA:22508"/>
        <dbReference type="Rhea" id="RHEA-COMP:17339"/>
        <dbReference type="Rhea" id="RHEA-COMP:17340"/>
        <dbReference type="ChEBI" id="CHEBI:33019"/>
        <dbReference type="ChEBI" id="CHEBI:61560"/>
        <dbReference type="ChEBI" id="CHEBI:173112"/>
        <dbReference type="EC" id="2.7.7.7"/>
    </reaction>
</comment>
<dbReference type="InterPro" id="IPR023073">
    <property type="entry name" value="DnaE2"/>
</dbReference>
<evidence type="ECO:0000313" key="15">
    <source>
        <dbReference type="EMBL" id="MES1930098.1"/>
    </source>
</evidence>
<dbReference type="InterPro" id="IPR004365">
    <property type="entry name" value="NA-bd_OB_tRNA"/>
</dbReference>
<dbReference type="Proteomes" id="UP001460888">
    <property type="component" value="Unassembled WGS sequence"/>
</dbReference>
<keyword evidence="9 13" id="KW-0227">DNA damage</keyword>
<dbReference type="Pfam" id="PF01336">
    <property type="entry name" value="tRNA_anti-codon"/>
    <property type="match status" value="1"/>
</dbReference>
<evidence type="ECO:0000256" key="8">
    <source>
        <dbReference type="ARBA" id="ARBA00022705"/>
    </source>
</evidence>
<organism evidence="15 16">
    <name type="scientific">Salinisphaera dokdonensis CL-ES53</name>
    <dbReference type="NCBI Taxonomy" id="1304272"/>
    <lineage>
        <taxon>Bacteria</taxon>
        <taxon>Pseudomonadati</taxon>
        <taxon>Pseudomonadota</taxon>
        <taxon>Gammaproteobacteria</taxon>
        <taxon>Salinisphaerales</taxon>
        <taxon>Salinisphaeraceae</taxon>
        <taxon>Salinisphaera</taxon>
    </lineage>
</organism>
<dbReference type="EMBL" id="APND01000004">
    <property type="protein sequence ID" value="MES1930098.1"/>
    <property type="molecule type" value="Genomic_DNA"/>
</dbReference>
<dbReference type="Pfam" id="PF14579">
    <property type="entry name" value="HHH_6"/>
    <property type="match status" value="1"/>
</dbReference>
<dbReference type="Gene3D" id="3.20.20.140">
    <property type="entry name" value="Metal-dependent hydrolases"/>
    <property type="match status" value="1"/>
</dbReference>
<dbReference type="InterPro" id="IPR003141">
    <property type="entry name" value="Pol/His_phosphatase_N"/>
</dbReference>
<keyword evidence="16" id="KW-1185">Reference proteome</keyword>